<feature type="region of interest" description="Disordered" evidence="1">
    <location>
        <begin position="261"/>
        <end position="290"/>
    </location>
</feature>
<accession>A0A2J7ZVF9</accession>
<dbReference type="InterPro" id="IPR029063">
    <property type="entry name" value="SAM-dependent_MTases_sf"/>
</dbReference>
<dbReference type="EMBL" id="PGGS01000407">
    <property type="protein sequence ID" value="PNH04256.1"/>
    <property type="molecule type" value="Genomic_DNA"/>
</dbReference>
<name>A0A2J7ZVF9_9CHLO</name>
<feature type="compositionally biased region" description="Low complexity" evidence="1">
    <location>
        <begin position="262"/>
        <end position="282"/>
    </location>
</feature>
<comment type="caution">
    <text evidence="2">The sequence shown here is derived from an EMBL/GenBank/DDBJ whole genome shotgun (WGS) entry which is preliminary data.</text>
</comment>
<reference evidence="2 3" key="1">
    <citation type="journal article" date="2017" name="Mol. Biol. Evol.">
        <title>The 4-celled Tetrabaena socialis nuclear genome reveals the essential components for genetic control of cell number at the origin of multicellularity in the volvocine lineage.</title>
        <authorList>
            <person name="Featherston J."/>
            <person name="Arakaki Y."/>
            <person name="Hanschen E.R."/>
            <person name="Ferris P.J."/>
            <person name="Michod R.E."/>
            <person name="Olson B.J.S.C."/>
            <person name="Nozaki H."/>
            <person name="Durand P.M."/>
        </authorList>
    </citation>
    <scope>NUCLEOTIDE SEQUENCE [LARGE SCALE GENOMIC DNA]</scope>
    <source>
        <strain evidence="2 3">NIES-571</strain>
    </source>
</reference>
<dbReference type="OrthoDB" id="548658at2759"/>
<evidence type="ECO:0000313" key="3">
    <source>
        <dbReference type="Proteomes" id="UP000236333"/>
    </source>
</evidence>
<evidence type="ECO:0000256" key="1">
    <source>
        <dbReference type="SAM" id="MobiDB-lite"/>
    </source>
</evidence>
<dbReference type="Gene3D" id="3.40.50.150">
    <property type="entry name" value="Vaccinia Virus protein VP39"/>
    <property type="match status" value="1"/>
</dbReference>
<dbReference type="SUPFAM" id="SSF53335">
    <property type="entry name" value="S-adenosyl-L-methionine-dependent methyltransferases"/>
    <property type="match status" value="1"/>
</dbReference>
<dbReference type="PANTHER" id="PTHR14614">
    <property type="entry name" value="HEPATOCELLULAR CARCINOMA-ASSOCIATED ANTIGEN"/>
    <property type="match status" value="1"/>
</dbReference>
<evidence type="ECO:0000313" key="2">
    <source>
        <dbReference type="EMBL" id="PNH04256.1"/>
    </source>
</evidence>
<proteinExistence type="predicted"/>
<organism evidence="2 3">
    <name type="scientific">Tetrabaena socialis</name>
    <dbReference type="NCBI Taxonomy" id="47790"/>
    <lineage>
        <taxon>Eukaryota</taxon>
        <taxon>Viridiplantae</taxon>
        <taxon>Chlorophyta</taxon>
        <taxon>core chlorophytes</taxon>
        <taxon>Chlorophyceae</taxon>
        <taxon>CS clade</taxon>
        <taxon>Chlamydomonadales</taxon>
        <taxon>Tetrabaenaceae</taxon>
        <taxon>Tetrabaena</taxon>
    </lineage>
</organism>
<protein>
    <submittedName>
        <fullName evidence="2">Uncharacterized protein</fullName>
    </submittedName>
</protein>
<dbReference type="PANTHER" id="PTHR14614:SF130">
    <property type="entry name" value="PROTEIN-LYSINE N-METHYLTRANSFERASE EEF2KMT"/>
    <property type="match status" value="1"/>
</dbReference>
<keyword evidence="3" id="KW-1185">Reference proteome</keyword>
<gene>
    <name evidence="2" type="ORF">TSOC_009600</name>
</gene>
<dbReference type="AlphaFoldDB" id="A0A2J7ZVF9"/>
<dbReference type="Pfam" id="PF10294">
    <property type="entry name" value="Methyltransf_16"/>
    <property type="match status" value="1"/>
</dbReference>
<sequence length="358" mass="36171">MVQDAAAVWWWPIVCMVRSAVPAPKVIEHLMQGSRSAAAANVDGAAAGGDAAAAAAAATSGDGCDGCATEPALDPLAEAGQRAFLALLSNDPVLALLGMRPAYRRSLLKRLLLEVDGRRLAAADELAGGYAEALAEPGPEALGAGAGLVGVAARRAGAASVALTDGSRAAVANCAANLRLNLAGAVADVGAVEEVVEAASVAQLASLQEGVAVCQMAWEEPLPAGGLPYDTVVASDVLYDPEVVPVLVGLLARLLAPRTTDSSGAAPTSPAASAPAAAPQPAQGGGPTEAYLASTLRNPATLELFLSTAAARGLRVEEVPWRSVRARPGAVRFHHVPVLEDAAAAGRILLHRIRRRTG</sequence>
<dbReference type="InterPro" id="IPR019410">
    <property type="entry name" value="Methyltransf_16"/>
</dbReference>
<dbReference type="Proteomes" id="UP000236333">
    <property type="component" value="Unassembled WGS sequence"/>
</dbReference>